<dbReference type="PANTHER" id="PTHR31094:SF2">
    <property type="entry name" value="RIKEN CDNA 2310061I04 GENE"/>
    <property type="match status" value="1"/>
</dbReference>
<feature type="compositionally biased region" description="Low complexity" evidence="1">
    <location>
        <begin position="66"/>
        <end position="79"/>
    </location>
</feature>
<evidence type="ECO:0000313" key="2">
    <source>
        <dbReference type="EMBL" id="KAJ8427373.1"/>
    </source>
</evidence>
<dbReference type="InterPro" id="IPR018790">
    <property type="entry name" value="DUF2358"/>
</dbReference>
<gene>
    <name evidence="2" type="ORF">Cgig2_000502</name>
</gene>
<dbReference type="OrthoDB" id="44820at2759"/>
<sequence>MSIFGLTNIFTNPNPTFLPIHNAKLNGNCRIKLRIYAKPNDCDVRIANTSPNARVFDQFSAPVKPSGSTTSSSSAYASSKQRKEEEEKQNYYVNMGYAIRCLREEFPELFHREPTFDIYSVPSTPKPTCFEFSASAVRSVPSVRHCLDSALNFSQKHEAEISTLAKELPCLDDTGIRFFTVARGSLHWRLAAGLYTGS</sequence>
<proteinExistence type="predicted"/>
<dbReference type="PANTHER" id="PTHR31094">
    <property type="entry name" value="RIKEN CDNA 2310061I04 GENE"/>
    <property type="match status" value="1"/>
</dbReference>
<keyword evidence="3" id="KW-1185">Reference proteome</keyword>
<comment type="caution">
    <text evidence="2">The sequence shown here is derived from an EMBL/GenBank/DDBJ whole genome shotgun (WGS) entry which is preliminary data.</text>
</comment>
<dbReference type="Proteomes" id="UP001153076">
    <property type="component" value="Unassembled WGS sequence"/>
</dbReference>
<protein>
    <submittedName>
        <fullName evidence="2">Uncharacterized protein</fullName>
    </submittedName>
</protein>
<name>A0A9Q1GZM1_9CARY</name>
<organism evidence="2 3">
    <name type="scientific">Carnegiea gigantea</name>
    <dbReference type="NCBI Taxonomy" id="171969"/>
    <lineage>
        <taxon>Eukaryota</taxon>
        <taxon>Viridiplantae</taxon>
        <taxon>Streptophyta</taxon>
        <taxon>Embryophyta</taxon>
        <taxon>Tracheophyta</taxon>
        <taxon>Spermatophyta</taxon>
        <taxon>Magnoliopsida</taxon>
        <taxon>eudicotyledons</taxon>
        <taxon>Gunneridae</taxon>
        <taxon>Pentapetalae</taxon>
        <taxon>Caryophyllales</taxon>
        <taxon>Cactineae</taxon>
        <taxon>Cactaceae</taxon>
        <taxon>Cactoideae</taxon>
        <taxon>Echinocereeae</taxon>
        <taxon>Carnegiea</taxon>
    </lineage>
</organism>
<dbReference type="EMBL" id="JAKOGI010001152">
    <property type="protein sequence ID" value="KAJ8427373.1"/>
    <property type="molecule type" value="Genomic_DNA"/>
</dbReference>
<evidence type="ECO:0000313" key="3">
    <source>
        <dbReference type="Proteomes" id="UP001153076"/>
    </source>
</evidence>
<feature type="region of interest" description="Disordered" evidence="1">
    <location>
        <begin position="58"/>
        <end position="82"/>
    </location>
</feature>
<reference evidence="2" key="1">
    <citation type="submission" date="2022-04" db="EMBL/GenBank/DDBJ databases">
        <title>Carnegiea gigantea Genome sequencing and assembly v2.</title>
        <authorList>
            <person name="Copetti D."/>
            <person name="Sanderson M.J."/>
            <person name="Burquez A."/>
            <person name="Wojciechowski M.F."/>
        </authorList>
    </citation>
    <scope>NUCLEOTIDE SEQUENCE</scope>
    <source>
        <strain evidence="2">SGP5-SGP5p</strain>
        <tissue evidence="2">Aerial part</tissue>
    </source>
</reference>
<accession>A0A9Q1GZM1</accession>
<dbReference type="AlphaFoldDB" id="A0A9Q1GZM1"/>
<evidence type="ECO:0000256" key="1">
    <source>
        <dbReference type="SAM" id="MobiDB-lite"/>
    </source>
</evidence>